<feature type="domain" description="SLC41A/MgtE integral membrane" evidence="11">
    <location>
        <begin position="99"/>
        <end position="231"/>
    </location>
</feature>
<reference evidence="13" key="3">
    <citation type="submission" date="2020-05" db="UniProtKB">
        <authorList>
            <consortium name="EnsemblMetazoa"/>
        </authorList>
    </citation>
    <scope>IDENTIFICATION</scope>
    <source>
        <strain evidence="13">Jacobina</strain>
    </source>
</reference>
<evidence type="ECO:0000256" key="5">
    <source>
        <dbReference type="ARBA" id="ARBA00022842"/>
    </source>
</evidence>
<proteinExistence type="inferred from homology"/>
<dbReference type="EMBL" id="AJWK01000552">
    <property type="status" value="NOT_ANNOTATED_CDS"/>
    <property type="molecule type" value="Genomic_DNA"/>
</dbReference>
<dbReference type="InterPro" id="IPR036739">
    <property type="entry name" value="SLC41_membr_dom_sf"/>
</dbReference>
<evidence type="ECO:0000256" key="4">
    <source>
        <dbReference type="ARBA" id="ARBA00022692"/>
    </source>
</evidence>
<dbReference type="GO" id="GO:0005886">
    <property type="term" value="C:plasma membrane"/>
    <property type="evidence" value="ECO:0007669"/>
    <property type="project" value="TreeGrafter"/>
</dbReference>
<organism evidence="13 14">
    <name type="scientific">Lutzomyia longipalpis</name>
    <name type="common">Sand fly</name>
    <dbReference type="NCBI Taxonomy" id="7200"/>
    <lineage>
        <taxon>Eukaryota</taxon>
        <taxon>Metazoa</taxon>
        <taxon>Ecdysozoa</taxon>
        <taxon>Arthropoda</taxon>
        <taxon>Hexapoda</taxon>
        <taxon>Insecta</taxon>
        <taxon>Pterygota</taxon>
        <taxon>Neoptera</taxon>
        <taxon>Endopterygota</taxon>
        <taxon>Diptera</taxon>
        <taxon>Nematocera</taxon>
        <taxon>Psychodoidea</taxon>
        <taxon>Psychodidae</taxon>
        <taxon>Lutzomyia</taxon>
        <taxon>Lutzomyia</taxon>
    </lineage>
</organism>
<dbReference type="Gene3D" id="1.10.357.20">
    <property type="entry name" value="SLC41 divalent cation transporters, integral membrane domain"/>
    <property type="match status" value="1"/>
</dbReference>
<dbReference type="SUPFAM" id="SSF161093">
    <property type="entry name" value="MgtE membrane domain-like"/>
    <property type="match status" value="1"/>
</dbReference>
<evidence type="ECO:0000313" key="12">
    <source>
        <dbReference type="EMBL" id="MBC1171120.1"/>
    </source>
</evidence>
<evidence type="ECO:0000256" key="8">
    <source>
        <dbReference type="ARBA" id="ARBA00023136"/>
    </source>
</evidence>
<dbReference type="InterPro" id="IPR006667">
    <property type="entry name" value="SLC41_membr_dom"/>
</dbReference>
<dbReference type="InterPro" id="IPR045349">
    <property type="entry name" value="SLC41A1-3"/>
</dbReference>
<evidence type="ECO:0000256" key="3">
    <source>
        <dbReference type="ARBA" id="ARBA00022448"/>
    </source>
</evidence>
<dbReference type="VEuPathDB" id="VectorBase:LLOJ000175"/>
<evidence type="ECO:0000256" key="9">
    <source>
        <dbReference type="SAM" id="MobiDB-lite"/>
    </source>
</evidence>
<evidence type="ECO:0000256" key="1">
    <source>
        <dbReference type="ARBA" id="ARBA00004141"/>
    </source>
</evidence>
<comment type="similarity">
    <text evidence="2">Belongs to the SLC41A transporter family.</text>
</comment>
<name>A0A1B0C8G3_LUTLO</name>
<reference evidence="12" key="2">
    <citation type="journal article" date="2020" name="BMC">
        <title>Leishmania infection induces a limited differential gene expression in the sand fly midgut.</title>
        <authorList>
            <person name="Coutinho-Abreu I.V."/>
            <person name="Serafim T.D."/>
            <person name="Meneses C."/>
            <person name="Kamhawi S."/>
            <person name="Oliveira F."/>
            <person name="Valenzuela J.G."/>
        </authorList>
    </citation>
    <scope>NUCLEOTIDE SEQUENCE</scope>
    <source>
        <strain evidence="12">Jacobina</strain>
        <tissue evidence="12">Midgut</tissue>
    </source>
</reference>
<evidence type="ECO:0000313" key="13">
    <source>
        <dbReference type="EnsemblMetazoa" id="LLOJ000175-PA"/>
    </source>
</evidence>
<keyword evidence="8 10" id="KW-0472">Membrane</keyword>
<feature type="transmembrane region" description="Helical" evidence="10">
    <location>
        <begin position="174"/>
        <end position="200"/>
    </location>
</feature>
<dbReference type="AlphaFoldDB" id="A0A1B0C8G3"/>
<dbReference type="EnsemblMetazoa" id="LLOJ000175-RA">
    <property type="protein sequence ID" value="LLOJ000175-PA"/>
    <property type="gene ID" value="LLOJ000175"/>
</dbReference>
<protein>
    <submittedName>
        <fullName evidence="12">Putative divalent cation transporter</fullName>
    </submittedName>
</protein>
<feature type="transmembrane region" description="Helical" evidence="10">
    <location>
        <begin position="245"/>
        <end position="266"/>
    </location>
</feature>
<feature type="region of interest" description="Disordered" evidence="9">
    <location>
        <begin position="1"/>
        <end position="39"/>
    </location>
</feature>
<evidence type="ECO:0000256" key="6">
    <source>
        <dbReference type="ARBA" id="ARBA00022989"/>
    </source>
</evidence>
<feature type="transmembrane region" description="Helical" evidence="10">
    <location>
        <begin position="94"/>
        <end position="112"/>
    </location>
</feature>
<dbReference type="FunFam" id="1.10.357.20:FF:000001">
    <property type="entry name" value="Solute carrier family 41 member 2"/>
    <property type="match status" value="1"/>
</dbReference>
<feature type="compositionally biased region" description="Low complexity" evidence="9">
    <location>
        <begin position="1"/>
        <end position="14"/>
    </location>
</feature>
<evidence type="ECO:0000256" key="7">
    <source>
        <dbReference type="ARBA" id="ARBA00023065"/>
    </source>
</evidence>
<evidence type="ECO:0000313" key="14">
    <source>
        <dbReference type="Proteomes" id="UP000092461"/>
    </source>
</evidence>
<sequence length="302" mass="33752">MASNTTDSSDQSNTAERSLDTNDSSNATSNETIEDGQDENFVNPEKRLERIQWWWDKTLYVLLPLLIAAIGTIGAGLVFGAIDGWPVFQKVTELFIILPSLMGLKGNLDMNLASRFCKQVNVDNLKDYKFMLFLILGNICYVQIQAIIASFAVAIFALTVNAAINQRFSVNNSVILIATSMFTATTTCFILDIVLIAAIILTKRFSLDPDKLLTPIANCIGDLVCLALLAAMATALYETLDGRTWISYIVILIYILILPFWVYVVIRNKFMGHVLMEGLRPIILGVKHMWTLRYWTDKGAFS</sequence>
<keyword evidence="4 10" id="KW-0812">Transmembrane</keyword>
<feature type="transmembrane region" description="Helical" evidence="10">
    <location>
        <begin position="132"/>
        <end position="162"/>
    </location>
</feature>
<evidence type="ECO:0000259" key="11">
    <source>
        <dbReference type="Pfam" id="PF01769"/>
    </source>
</evidence>
<dbReference type="GO" id="GO:0008324">
    <property type="term" value="F:monoatomic cation transmembrane transporter activity"/>
    <property type="evidence" value="ECO:0007669"/>
    <property type="project" value="InterPro"/>
</dbReference>
<dbReference type="Pfam" id="PF01769">
    <property type="entry name" value="MgtE"/>
    <property type="match status" value="1"/>
</dbReference>
<reference evidence="14" key="1">
    <citation type="submission" date="2012-05" db="EMBL/GenBank/DDBJ databases">
        <title>Whole Genome Assembly of Lutzomyia longipalpis.</title>
        <authorList>
            <person name="Richards S."/>
            <person name="Qu C."/>
            <person name="Dillon R."/>
            <person name="Worley K."/>
            <person name="Scherer S."/>
            <person name="Batterton M."/>
            <person name="Taylor A."/>
            <person name="Hawes A."/>
            <person name="Hernandez B."/>
            <person name="Kovar C."/>
            <person name="Mandapat C."/>
            <person name="Pham C."/>
            <person name="Qu C."/>
            <person name="Jing C."/>
            <person name="Bess C."/>
            <person name="Bandaranaike D."/>
            <person name="Ngo D."/>
            <person name="Ongeri F."/>
            <person name="Arias F."/>
            <person name="Lara F."/>
            <person name="Weissenberger G."/>
            <person name="Kamau G."/>
            <person name="Han H."/>
            <person name="Shen H."/>
            <person name="Dinh H."/>
            <person name="Khalil I."/>
            <person name="Jones J."/>
            <person name="Shafer J."/>
            <person name="Jayaseelan J."/>
            <person name="Quiroz J."/>
            <person name="Blankenburg K."/>
            <person name="Nguyen L."/>
            <person name="Jackson L."/>
            <person name="Francisco L."/>
            <person name="Tang L.-Y."/>
            <person name="Pu L.-L."/>
            <person name="Perales L."/>
            <person name="Lorensuhewa L."/>
            <person name="Munidasa M."/>
            <person name="Coyle M."/>
            <person name="Taylor M."/>
            <person name="Puazo M."/>
            <person name="Firestine M."/>
            <person name="Scheel M."/>
            <person name="Javaid M."/>
            <person name="Wang M."/>
            <person name="Li M."/>
            <person name="Tabassum N."/>
            <person name="Saada N."/>
            <person name="Osuji N."/>
            <person name="Aqrawi P."/>
            <person name="Fu Q."/>
            <person name="Thornton R."/>
            <person name="Raj R."/>
            <person name="Goodspeed R."/>
            <person name="Mata R."/>
            <person name="Najjar R."/>
            <person name="Gubbala S."/>
            <person name="Lee S."/>
            <person name="Denson S."/>
            <person name="Patil S."/>
            <person name="Macmil S."/>
            <person name="Qi S."/>
            <person name="Matskevitch T."/>
            <person name="Palculict T."/>
            <person name="Mathew T."/>
            <person name="Vee V."/>
            <person name="Velamala V."/>
            <person name="Korchina V."/>
            <person name="Cai W."/>
            <person name="Liu W."/>
            <person name="Dai W."/>
            <person name="Zou X."/>
            <person name="Zhu Y."/>
            <person name="Zhang Y."/>
            <person name="Wu Y.-Q."/>
            <person name="Xin Y."/>
            <person name="Nazarath L."/>
            <person name="Kovar C."/>
            <person name="Han Y."/>
            <person name="Muzny D."/>
            <person name="Gibbs R."/>
        </authorList>
    </citation>
    <scope>NUCLEOTIDE SEQUENCE [LARGE SCALE GENOMIC DNA]</scope>
    <source>
        <strain evidence="14">Jacobina</strain>
    </source>
</reference>
<dbReference type="EMBL" id="GITU01002417">
    <property type="protein sequence ID" value="MBC1171120.1"/>
    <property type="molecule type" value="Transcribed_RNA"/>
</dbReference>
<keyword evidence="3" id="KW-0813">Transport</keyword>
<keyword evidence="14" id="KW-1185">Reference proteome</keyword>
<dbReference type="PANTHER" id="PTHR16228:SF26">
    <property type="entry name" value="SOLUTE CARRIER FAMILY 41 MEMBER 1-LIKE PROTEIN"/>
    <property type="match status" value="1"/>
</dbReference>
<dbReference type="Proteomes" id="UP000092461">
    <property type="component" value="Unassembled WGS sequence"/>
</dbReference>
<dbReference type="VEuPathDB" id="VectorBase:LLONM1_002551"/>
<evidence type="ECO:0000256" key="10">
    <source>
        <dbReference type="SAM" id="Phobius"/>
    </source>
</evidence>
<keyword evidence="5" id="KW-0460">Magnesium</keyword>
<comment type="subcellular location">
    <subcellularLocation>
        <location evidence="1">Membrane</location>
        <topology evidence="1">Multi-pass membrane protein</topology>
    </subcellularLocation>
</comment>
<feature type="transmembrane region" description="Helical" evidence="10">
    <location>
        <begin position="59"/>
        <end position="82"/>
    </location>
</feature>
<feature type="transmembrane region" description="Helical" evidence="10">
    <location>
        <begin position="212"/>
        <end position="233"/>
    </location>
</feature>
<evidence type="ECO:0000256" key="2">
    <source>
        <dbReference type="ARBA" id="ARBA00009749"/>
    </source>
</evidence>
<accession>A0A1B0C8G3</accession>
<dbReference type="PANTHER" id="PTHR16228">
    <property type="entry name" value="DIVALENT CATION TRANSPORTER SOLUTE CARRIER FAMILY 41"/>
    <property type="match status" value="1"/>
</dbReference>
<keyword evidence="7" id="KW-0406">Ion transport</keyword>
<keyword evidence="6 10" id="KW-1133">Transmembrane helix</keyword>
<feature type="compositionally biased region" description="Polar residues" evidence="9">
    <location>
        <begin position="21"/>
        <end position="31"/>
    </location>
</feature>